<name>A0A251PB91_PRUPE</name>
<dbReference type="Proteomes" id="UP000006882">
    <property type="component" value="Chromosome G5"/>
</dbReference>
<reference evidence="1 2" key="1">
    <citation type="journal article" date="2013" name="Nat. Genet.">
        <title>The high-quality draft genome of peach (Prunus persica) identifies unique patterns of genetic diversity, domestication and genome evolution.</title>
        <authorList>
            <consortium name="International Peach Genome Initiative"/>
            <person name="Verde I."/>
            <person name="Abbott A.G."/>
            <person name="Scalabrin S."/>
            <person name="Jung S."/>
            <person name="Shu S."/>
            <person name="Marroni F."/>
            <person name="Zhebentyayeva T."/>
            <person name="Dettori M.T."/>
            <person name="Grimwood J."/>
            <person name="Cattonaro F."/>
            <person name="Zuccolo A."/>
            <person name="Rossini L."/>
            <person name="Jenkins J."/>
            <person name="Vendramin E."/>
            <person name="Meisel L.A."/>
            <person name="Decroocq V."/>
            <person name="Sosinski B."/>
            <person name="Prochnik S."/>
            <person name="Mitros T."/>
            <person name="Policriti A."/>
            <person name="Cipriani G."/>
            <person name="Dondini L."/>
            <person name="Ficklin S."/>
            <person name="Goodstein D.M."/>
            <person name="Xuan P."/>
            <person name="Del Fabbro C."/>
            <person name="Aramini V."/>
            <person name="Copetti D."/>
            <person name="Gonzalez S."/>
            <person name="Horner D.S."/>
            <person name="Falchi R."/>
            <person name="Lucas S."/>
            <person name="Mica E."/>
            <person name="Maldonado J."/>
            <person name="Lazzari B."/>
            <person name="Bielenberg D."/>
            <person name="Pirona R."/>
            <person name="Miculan M."/>
            <person name="Barakat A."/>
            <person name="Testolin R."/>
            <person name="Stella A."/>
            <person name="Tartarini S."/>
            <person name="Tonutti P."/>
            <person name="Arus P."/>
            <person name="Orellana A."/>
            <person name="Wells C."/>
            <person name="Main D."/>
            <person name="Vizzotto G."/>
            <person name="Silva H."/>
            <person name="Salamini F."/>
            <person name="Schmutz J."/>
            <person name="Morgante M."/>
            <person name="Rokhsar D.S."/>
        </authorList>
    </citation>
    <scope>NUCLEOTIDE SEQUENCE [LARGE SCALE GENOMIC DNA]</scope>
    <source>
        <strain evidence="2">cv. Nemared</strain>
    </source>
</reference>
<keyword evidence="2" id="KW-1185">Reference proteome</keyword>
<proteinExistence type="predicted"/>
<dbReference type="EMBL" id="CM007655">
    <property type="protein sequence ID" value="ONI08856.1"/>
    <property type="molecule type" value="Genomic_DNA"/>
</dbReference>
<evidence type="ECO:0000313" key="1">
    <source>
        <dbReference type="EMBL" id="ONI08856.1"/>
    </source>
</evidence>
<dbReference type="Gramene" id="ONI08856">
    <property type="protein sequence ID" value="ONI08856"/>
    <property type="gene ID" value="PRUPE_5G204400"/>
</dbReference>
<evidence type="ECO:0000313" key="2">
    <source>
        <dbReference type="Proteomes" id="UP000006882"/>
    </source>
</evidence>
<sequence>MNPIINILVHVNIQCQSFLCGFFRCINKDHIHNKVHEGFPSTIDQANMTTTRRLWIWKLTWYGRWRDGGNNRVDVVVVLPVEHQHTDAAYPTHCQK</sequence>
<organism evidence="1 2">
    <name type="scientific">Prunus persica</name>
    <name type="common">Peach</name>
    <name type="synonym">Amygdalus persica</name>
    <dbReference type="NCBI Taxonomy" id="3760"/>
    <lineage>
        <taxon>Eukaryota</taxon>
        <taxon>Viridiplantae</taxon>
        <taxon>Streptophyta</taxon>
        <taxon>Embryophyta</taxon>
        <taxon>Tracheophyta</taxon>
        <taxon>Spermatophyta</taxon>
        <taxon>Magnoliopsida</taxon>
        <taxon>eudicotyledons</taxon>
        <taxon>Gunneridae</taxon>
        <taxon>Pentapetalae</taxon>
        <taxon>rosids</taxon>
        <taxon>fabids</taxon>
        <taxon>Rosales</taxon>
        <taxon>Rosaceae</taxon>
        <taxon>Amygdaloideae</taxon>
        <taxon>Amygdaleae</taxon>
        <taxon>Prunus</taxon>
    </lineage>
</organism>
<dbReference type="AlphaFoldDB" id="A0A251PB91"/>
<protein>
    <submittedName>
        <fullName evidence="1">Uncharacterized protein</fullName>
    </submittedName>
</protein>
<gene>
    <name evidence="1" type="ORF">PRUPE_5G204400</name>
</gene>
<accession>A0A251PB91</accession>